<organism evidence="3 4">
    <name type="scientific">SAR86 cluster bacterium</name>
    <dbReference type="NCBI Taxonomy" id="2030880"/>
    <lineage>
        <taxon>Bacteria</taxon>
        <taxon>Pseudomonadati</taxon>
        <taxon>Pseudomonadota</taxon>
        <taxon>Gammaproteobacteria</taxon>
        <taxon>SAR86 cluster</taxon>
    </lineage>
</organism>
<gene>
    <name evidence="3" type="ORF">COC19_07535</name>
</gene>
<evidence type="ECO:0000313" key="4">
    <source>
        <dbReference type="Proteomes" id="UP000218172"/>
    </source>
</evidence>
<reference evidence="4" key="1">
    <citation type="submission" date="2017-08" db="EMBL/GenBank/DDBJ databases">
        <title>A dynamic microbial community with high functional redundancy inhabits the cold, oxic subseafloor aquifer.</title>
        <authorList>
            <person name="Tully B.J."/>
            <person name="Wheat C.G."/>
            <person name="Glazer B.T."/>
            <person name="Huber J.A."/>
        </authorList>
    </citation>
    <scope>NUCLEOTIDE SEQUENCE [LARGE SCALE GENOMIC DNA]</scope>
</reference>
<feature type="transmembrane region" description="Helical" evidence="1">
    <location>
        <begin position="24"/>
        <end position="48"/>
    </location>
</feature>
<dbReference type="Pfam" id="PF05036">
    <property type="entry name" value="SPOR"/>
    <property type="match status" value="1"/>
</dbReference>
<sequence>MTQDFAKIKPEPLLDTKPAETPPAWTFMFTGLILGLVIGVFAFFLFYISGNLPPLQTSPAMVESTPKPAIDSEANNASLAEAAEPSLQLEFYDELKNSEVVVDATPVTLAAPTSIISNTTSENETGATYMLQSGAFRLLLSAQTQQQNLQNIGLAAVIKQEGLPGRILYLVQSGPYTSASQLSQAEQLLRANDIGSMRISLN</sequence>
<proteinExistence type="predicted"/>
<evidence type="ECO:0000313" key="3">
    <source>
        <dbReference type="EMBL" id="PCH59136.1"/>
    </source>
</evidence>
<feature type="domain" description="SPOR" evidence="2">
    <location>
        <begin position="123"/>
        <end position="202"/>
    </location>
</feature>
<dbReference type="AlphaFoldDB" id="A0A2A4MHP3"/>
<evidence type="ECO:0000256" key="1">
    <source>
        <dbReference type="SAM" id="Phobius"/>
    </source>
</evidence>
<keyword evidence="1" id="KW-0812">Transmembrane</keyword>
<dbReference type="InterPro" id="IPR007730">
    <property type="entry name" value="SPOR-like_dom"/>
</dbReference>
<dbReference type="Proteomes" id="UP000218172">
    <property type="component" value="Unassembled WGS sequence"/>
</dbReference>
<name>A0A2A4MHP3_9GAMM</name>
<accession>A0A2A4MHP3</accession>
<keyword evidence="1" id="KW-1133">Transmembrane helix</keyword>
<keyword evidence="1" id="KW-0472">Membrane</keyword>
<comment type="caution">
    <text evidence="3">The sequence shown here is derived from an EMBL/GenBank/DDBJ whole genome shotgun (WGS) entry which is preliminary data.</text>
</comment>
<dbReference type="EMBL" id="NVQR01000132">
    <property type="protein sequence ID" value="PCH59136.1"/>
    <property type="molecule type" value="Genomic_DNA"/>
</dbReference>
<dbReference type="SUPFAM" id="SSF110997">
    <property type="entry name" value="Sporulation related repeat"/>
    <property type="match status" value="1"/>
</dbReference>
<dbReference type="PROSITE" id="PS51724">
    <property type="entry name" value="SPOR"/>
    <property type="match status" value="1"/>
</dbReference>
<protein>
    <recommendedName>
        <fullName evidence="2">SPOR domain-containing protein</fullName>
    </recommendedName>
</protein>
<evidence type="ECO:0000259" key="2">
    <source>
        <dbReference type="PROSITE" id="PS51724"/>
    </source>
</evidence>
<dbReference type="GO" id="GO:0042834">
    <property type="term" value="F:peptidoglycan binding"/>
    <property type="evidence" value="ECO:0007669"/>
    <property type="project" value="InterPro"/>
</dbReference>
<dbReference type="Gene3D" id="3.30.70.1070">
    <property type="entry name" value="Sporulation related repeat"/>
    <property type="match status" value="1"/>
</dbReference>
<dbReference type="InterPro" id="IPR036680">
    <property type="entry name" value="SPOR-like_sf"/>
</dbReference>